<dbReference type="Gene3D" id="3.30.420.40">
    <property type="match status" value="3"/>
</dbReference>
<dbReference type="SMART" id="SM00268">
    <property type="entry name" value="ACTIN"/>
    <property type="match status" value="1"/>
</dbReference>
<gene>
    <name evidence="2" type="ORF">FFLO_03611</name>
</gene>
<accession>A0A8K0JKG2</accession>
<dbReference type="InterPro" id="IPR043129">
    <property type="entry name" value="ATPase_NBD"/>
</dbReference>
<proteinExistence type="inferred from homology"/>
<reference evidence="2" key="1">
    <citation type="submission" date="2020-04" db="EMBL/GenBank/DDBJ databases">
        <title>Analysis of mating type loci in Filobasidium floriforme.</title>
        <authorList>
            <person name="Nowrousian M."/>
        </authorList>
    </citation>
    <scope>NUCLEOTIDE SEQUENCE</scope>
    <source>
        <strain evidence="2">CBS 6242</strain>
    </source>
</reference>
<sequence length="534" mass="58227">MAFFLRECTIGIVHVDDDIILGARGIAEWLDQPSLRVVPRYGLKRSTTLLQSSETNGGEGSSTNAGIERALQHYLVGSALEEALEADTNDVEIFWPFRSKNEEVASEGGLEELKRRRVEREVDKVDWRGREAILHHIFFREWGLQPQNDTTALLLLLPPHPSVLSPSTLEDWSRLAFESLNCPAFHPMPSCVAAGFGVGVASGLNVHIGLEATDIVPFVDSVVRPEAHVRVNCGTRDCITYFAEILSKDESVRRAIEDLAAESSSGGSSESHINSLFTELAEVVLREDAPRLLVPLANGQTVPVGNEKEEESEEGVFDVAKELTRSDASKAIQQLKEARSKKGASAQALADKQANQRAAQAAAQAAAELAADIQKFNLRGREIGIGPIRHRACEPLYRAFDNLSYGNGRTVQEGMALAVGAIDIRERQNVWDGVVFTGELSKIPSLSFAIVSWLNVFLVSDPNRDNDGQPSSVRILKLPEYFTNLRGQATNLAPFVGASLAAKIIFSDSNRHCVTKVDYNNHGPAAIRLSGGGD</sequence>
<keyword evidence="3" id="KW-1185">Reference proteome</keyword>
<comment type="caution">
    <text evidence="2">The sequence shown here is derived from an EMBL/GenBank/DDBJ whole genome shotgun (WGS) entry which is preliminary data.</text>
</comment>
<name>A0A8K0JKG2_9TREE</name>
<evidence type="ECO:0000313" key="2">
    <source>
        <dbReference type="EMBL" id="KAG7535940.1"/>
    </source>
</evidence>
<dbReference type="SUPFAM" id="SSF53067">
    <property type="entry name" value="Actin-like ATPase domain"/>
    <property type="match status" value="2"/>
</dbReference>
<dbReference type="PANTHER" id="PTHR11937">
    <property type="entry name" value="ACTIN"/>
    <property type="match status" value="1"/>
</dbReference>
<dbReference type="EMBL" id="JABELV010000067">
    <property type="protein sequence ID" value="KAG7535940.1"/>
    <property type="molecule type" value="Genomic_DNA"/>
</dbReference>
<protein>
    <submittedName>
        <fullName evidence="2">Uncharacterized protein</fullName>
    </submittedName>
</protein>
<comment type="similarity">
    <text evidence="1">Belongs to the actin family.</text>
</comment>
<dbReference type="InterPro" id="IPR004000">
    <property type="entry name" value="Actin"/>
</dbReference>
<evidence type="ECO:0000256" key="1">
    <source>
        <dbReference type="RuleBase" id="RU000487"/>
    </source>
</evidence>
<dbReference type="Proteomes" id="UP000812966">
    <property type="component" value="Unassembled WGS sequence"/>
</dbReference>
<organism evidence="2 3">
    <name type="scientific">Filobasidium floriforme</name>
    <dbReference type="NCBI Taxonomy" id="5210"/>
    <lineage>
        <taxon>Eukaryota</taxon>
        <taxon>Fungi</taxon>
        <taxon>Dikarya</taxon>
        <taxon>Basidiomycota</taxon>
        <taxon>Agaricomycotina</taxon>
        <taxon>Tremellomycetes</taxon>
        <taxon>Filobasidiales</taxon>
        <taxon>Filobasidiaceae</taxon>
        <taxon>Filobasidium</taxon>
    </lineage>
</organism>
<evidence type="ECO:0000313" key="3">
    <source>
        <dbReference type="Proteomes" id="UP000812966"/>
    </source>
</evidence>
<dbReference type="AlphaFoldDB" id="A0A8K0JKG2"/>
<dbReference type="Pfam" id="PF00022">
    <property type="entry name" value="Actin"/>
    <property type="match status" value="1"/>
</dbReference>